<keyword evidence="4" id="KW-0804">Transcription</keyword>
<dbReference type="PROSITE" id="PS50931">
    <property type="entry name" value="HTH_LYSR"/>
    <property type="match status" value="1"/>
</dbReference>
<dbReference type="InterPro" id="IPR005119">
    <property type="entry name" value="LysR_subst-bd"/>
</dbReference>
<evidence type="ECO:0000313" key="7">
    <source>
        <dbReference type="Proteomes" id="UP000184471"/>
    </source>
</evidence>
<dbReference type="Pfam" id="PF03466">
    <property type="entry name" value="LysR_substrate"/>
    <property type="match status" value="1"/>
</dbReference>
<feature type="domain" description="HTH lysR-type" evidence="5">
    <location>
        <begin position="10"/>
        <end position="62"/>
    </location>
</feature>
<evidence type="ECO:0000313" key="6">
    <source>
        <dbReference type="EMBL" id="SHH09426.1"/>
    </source>
</evidence>
<dbReference type="PANTHER" id="PTHR30346:SF29">
    <property type="entry name" value="LYSR SUBSTRATE-BINDING"/>
    <property type="match status" value="1"/>
</dbReference>
<organism evidence="6 7">
    <name type="scientific">Geodermatophilus nigrescens</name>
    <dbReference type="NCBI Taxonomy" id="1070870"/>
    <lineage>
        <taxon>Bacteria</taxon>
        <taxon>Bacillati</taxon>
        <taxon>Actinomycetota</taxon>
        <taxon>Actinomycetes</taxon>
        <taxon>Geodermatophilales</taxon>
        <taxon>Geodermatophilaceae</taxon>
        <taxon>Geodermatophilus</taxon>
    </lineage>
</organism>
<dbReference type="Pfam" id="PF00126">
    <property type="entry name" value="HTH_1"/>
    <property type="match status" value="1"/>
</dbReference>
<dbReference type="OrthoDB" id="3286335at2"/>
<keyword evidence="3 6" id="KW-0238">DNA-binding</keyword>
<keyword evidence="7" id="KW-1185">Reference proteome</keyword>
<dbReference type="AlphaFoldDB" id="A0A1M5Q695"/>
<dbReference type="EMBL" id="FQVX01000004">
    <property type="protein sequence ID" value="SHH09426.1"/>
    <property type="molecule type" value="Genomic_DNA"/>
</dbReference>
<dbReference type="RefSeq" id="WP_139253071.1">
    <property type="nucleotide sequence ID" value="NZ_FQVX01000004.1"/>
</dbReference>
<name>A0A1M5Q695_9ACTN</name>
<evidence type="ECO:0000256" key="4">
    <source>
        <dbReference type="ARBA" id="ARBA00023163"/>
    </source>
</evidence>
<dbReference type="PRINTS" id="PR00039">
    <property type="entry name" value="HTHLYSR"/>
</dbReference>
<dbReference type="InterPro" id="IPR036388">
    <property type="entry name" value="WH-like_DNA-bd_sf"/>
</dbReference>
<dbReference type="Gene3D" id="3.40.190.10">
    <property type="entry name" value="Periplasmic binding protein-like II"/>
    <property type="match status" value="2"/>
</dbReference>
<dbReference type="InterPro" id="IPR036390">
    <property type="entry name" value="WH_DNA-bd_sf"/>
</dbReference>
<sequence>MTGEVTVLGLRVIRQVAASGSFAAAAVELGYTQSAVSRQIAALESAVGERLFTRGRRGVQLTAAGEVVLRGAGRALAELDATGQQLARLHDRLAGRLTVSAFPTAAAVLVPRAVADLAAAHPTLQVVLDEAASPVALRRLRAGRTDVAVVAAGPGLPDPDLAGLEVSPLVPLGLLVAVPEGHRLARTPVVRPGDLADVPWIVGTGAPGEPQFGPWPTLAEPRVAFSVRHWTTRLGLVAAGLGVTVLPGTMAAAVPAGVRVVAIDDPSWPGRRTLVVTRRPPDRAAALAARAVVEQAEALRSGARGG</sequence>
<keyword evidence="2" id="KW-0805">Transcription regulation</keyword>
<dbReference type="STRING" id="1070870.SAMN05444351_4007"/>
<dbReference type="SUPFAM" id="SSF53850">
    <property type="entry name" value="Periplasmic binding protein-like II"/>
    <property type="match status" value="1"/>
</dbReference>
<evidence type="ECO:0000256" key="3">
    <source>
        <dbReference type="ARBA" id="ARBA00023125"/>
    </source>
</evidence>
<dbReference type="Proteomes" id="UP000184471">
    <property type="component" value="Unassembled WGS sequence"/>
</dbReference>
<dbReference type="Gene3D" id="1.10.10.10">
    <property type="entry name" value="Winged helix-like DNA-binding domain superfamily/Winged helix DNA-binding domain"/>
    <property type="match status" value="1"/>
</dbReference>
<reference evidence="6 7" key="1">
    <citation type="submission" date="2016-11" db="EMBL/GenBank/DDBJ databases">
        <authorList>
            <person name="Jaros S."/>
            <person name="Januszkiewicz K."/>
            <person name="Wedrychowicz H."/>
        </authorList>
    </citation>
    <scope>NUCLEOTIDE SEQUENCE [LARGE SCALE GENOMIC DNA]</scope>
    <source>
        <strain evidence="6 7">DSM 45408</strain>
    </source>
</reference>
<dbReference type="PANTHER" id="PTHR30346">
    <property type="entry name" value="TRANSCRIPTIONAL DUAL REGULATOR HCAR-RELATED"/>
    <property type="match status" value="1"/>
</dbReference>
<dbReference type="FunFam" id="1.10.10.10:FF:000001">
    <property type="entry name" value="LysR family transcriptional regulator"/>
    <property type="match status" value="1"/>
</dbReference>
<dbReference type="SUPFAM" id="SSF46785">
    <property type="entry name" value="Winged helix' DNA-binding domain"/>
    <property type="match status" value="1"/>
</dbReference>
<dbReference type="InterPro" id="IPR000847">
    <property type="entry name" value="LysR_HTH_N"/>
</dbReference>
<evidence type="ECO:0000256" key="2">
    <source>
        <dbReference type="ARBA" id="ARBA00023015"/>
    </source>
</evidence>
<dbReference type="GO" id="GO:0003677">
    <property type="term" value="F:DNA binding"/>
    <property type="evidence" value="ECO:0007669"/>
    <property type="project" value="UniProtKB-KW"/>
</dbReference>
<accession>A0A1M5Q695</accession>
<dbReference type="GO" id="GO:0003700">
    <property type="term" value="F:DNA-binding transcription factor activity"/>
    <property type="evidence" value="ECO:0007669"/>
    <property type="project" value="InterPro"/>
</dbReference>
<evidence type="ECO:0000259" key="5">
    <source>
        <dbReference type="PROSITE" id="PS50931"/>
    </source>
</evidence>
<evidence type="ECO:0000256" key="1">
    <source>
        <dbReference type="ARBA" id="ARBA00009437"/>
    </source>
</evidence>
<gene>
    <name evidence="6" type="ORF">SAMN05444351_4007</name>
</gene>
<proteinExistence type="inferred from homology"/>
<dbReference type="GO" id="GO:0032993">
    <property type="term" value="C:protein-DNA complex"/>
    <property type="evidence" value="ECO:0007669"/>
    <property type="project" value="TreeGrafter"/>
</dbReference>
<protein>
    <submittedName>
        <fullName evidence="6">DNA-binding transcriptional regulator, LysR family</fullName>
    </submittedName>
</protein>
<comment type="similarity">
    <text evidence="1">Belongs to the LysR transcriptional regulatory family.</text>
</comment>